<dbReference type="GO" id="GO:0055085">
    <property type="term" value="P:transmembrane transport"/>
    <property type="evidence" value="ECO:0007669"/>
    <property type="project" value="InterPro"/>
</dbReference>
<dbReference type="Pfam" id="PF03480">
    <property type="entry name" value="DctP"/>
    <property type="match status" value="1"/>
</dbReference>
<dbReference type="PANTHER" id="PTHR33376:SF5">
    <property type="entry name" value="EXTRACYTOPLASMIC SOLUTE RECEPTOR PROTEIN"/>
    <property type="match status" value="1"/>
</dbReference>
<keyword evidence="4" id="KW-1185">Reference proteome</keyword>
<dbReference type="RefSeq" id="WP_215628072.1">
    <property type="nucleotide sequence ID" value="NZ_CP067089.2"/>
</dbReference>
<reference evidence="3" key="1">
    <citation type="submission" date="2021-01" db="EMBL/GenBank/DDBJ databases">
        <title>Description of Breznakiella homolactica.</title>
        <authorList>
            <person name="Song Y."/>
            <person name="Brune A."/>
        </authorList>
    </citation>
    <scope>NUCLEOTIDE SEQUENCE</scope>
    <source>
        <strain evidence="3">RmG30</strain>
    </source>
</reference>
<accession>A0A7T7XQS1</accession>
<dbReference type="AlphaFoldDB" id="A0A7T7XQS1"/>
<evidence type="ECO:0000313" key="3">
    <source>
        <dbReference type="EMBL" id="QQO10767.1"/>
    </source>
</evidence>
<dbReference type="PANTHER" id="PTHR33376">
    <property type="match status" value="1"/>
</dbReference>
<dbReference type="InterPro" id="IPR038404">
    <property type="entry name" value="TRAP_DctP_sf"/>
</dbReference>
<protein>
    <submittedName>
        <fullName evidence="3">TRAP transporter substrate-binding protein</fullName>
    </submittedName>
</protein>
<feature type="chain" id="PRO_5030621680" evidence="2">
    <location>
        <begin position="22"/>
        <end position="364"/>
    </location>
</feature>
<dbReference type="Gene3D" id="3.40.190.170">
    <property type="entry name" value="Bacterial extracellular solute-binding protein, family 7"/>
    <property type="match status" value="1"/>
</dbReference>
<evidence type="ECO:0000256" key="1">
    <source>
        <dbReference type="ARBA" id="ARBA00022729"/>
    </source>
</evidence>
<dbReference type="KEGG" id="bhc:JFL75_07580"/>
<dbReference type="InterPro" id="IPR018389">
    <property type="entry name" value="DctP_fam"/>
</dbReference>
<proteinExistence type="predicted"/>
<name>A0A7T7XQS1_9SPIR</name>
<feature type="signal peptide" evidence="2">
    <location>
        <begin position="1"/>
        <end position="21"/>
    </location>
</feature>
<gene>
    <name evidence="3" type="ORF">JFL75_07580</name>
</gene>
<dbReference type="CDD" id="cd13603">
    <property type="entry name" value="PBP2_TRAP_Siap_TeaA_like"/>
    <property type="match status" value="1"/>
</dbReference>
<sequence length="364" mass="39468">MKAIQKLAGALAAAVLVLSFAACGGSGSKSSGESADRSVARTQPLTLRLGCLGSGREDDCQSYPIGKFKEIVESRSNGMIKVDVFPDGQLGGEPDMMDQVLTGYLDVGCLSANVLATVWPQLYVYNLPFAFSNLTEFWQVCGSENPEFLNAVTAAVDGSGKAKFISSFSAEFRGCQNTKRPIRKPADFRGLTFRVMAGEIFTDIFRALGASTATVPFGELYTALQQGVVDGEDIGFSMFYDNKLYEVEKYATQFNITPTVNALIFSNSAWNKLSDAERAIIYEAAAEAEKRSFDVVNNVLSVKYFEPMAEKGVTVIKNSDLTADEINACREAVRPVWTKFEPVIGSAVYSAFSSSVDRVRSAAK</sequence>
<evidence type="ECO:0000313" key="4">
    <source>
        <dbReference type="Proteomes" id="UP000595917"/>
    </source>
</evidence>
<dbReference type="Proteomes" id="UP000595917">
    <property type="component" value="Chromosome"/>
</dbReference>
<dbReference type="NCBIfam" id="NF037995">
    <property type="entry name" value="TRAP_S1"/>
    <property type="match status" value="1"/>
</dbReference>
<keyword evidence="1 2" id="KW-0732">Signal</keyword>
<dbReference type="EMBL" id="CP067089">
    <property type="protein sequence ID" value="QQO10767.1"/>
    <property type="molecule type" value="Genomic_DNA"/>
</dbReference>
<organism evidence="3 4">
    <name type="scientific">Breznakiella homolactica</name>
    <dbReference type="NCBI Taxonomy" id="2798577"/>
    <lineage>
        <taxon>Bacteria</taxon>
        <taxon>Pseudomonadati</taxon>
        <taxon>Spirochaetota</taxon>
        <taxon>Spirochaetia</taxon>
        <taxon>Spirochaetales</taxon>
        <taxon>Breznakiellaceae</taxon>
        <taxon>Breznakiella</taxon>
    </lineage>
</organism>
<evidence type="ECO:0000256" key="2">
    <source>
        <dbReference type="SAM" id="SignalP"/>
    </source>
</evidence>